<proteinExistence type="predicted"/>
<name>A0A395N8K3_TRIAR</name>
<evidence type="ECO:0000313" key="3">
    <source>
        <dbReference type="Proteomes" id="UP000266272"/>
    </source>
</evidence>
<dbReference type="EMBL" id="PXOA01000881">
    <property type="protein sequence ID" value="RFU72339.1"/>
    <property type="molecule type" value="Genomic_DNA"/>
</dbReference>
<organism evidence="2 3">
    <name type="scientific">Trichoderma arundinaceum</name>
    <dbReference type="NCBI Taxonomy" id="490622"/>
    <lineage>
        <taxon>Eukaryota</taxon>
        <taxon>Fungi</taxon>
        <taxon>Dikarya</taxon>
        <taxon>Ascomycota</taxon>
        <taxon>Pezizomycotina</taxon>
        <taxon>Sordariomycetes</taxon>
        <taxon>Hypocreomycetidae</taxon>
        <taxon>Hypocreales</taxon>
        <taxon>Hypocreaceae</taxon>
        <taxon>Trichoderma</taxon>
    </lineage>
</organism>
<dbReference type="AlphaFoldDB" id="A0A395N8K3"/>
<evidence type="ECO:0000313" key="2">
    <source>
        <dbReference type="EMBL" id="RFU72339.1"/>
    </source>
</evidence>
<keyword evidence="1" id="KW-1133">Transmembrane helix</keyword>
<evidence type="ECO:0000256" key="1">
    <source>
        <dbReference type="SAM" id="Phobius"/>
    </source>
</evidence>
<reference evidence="2 3" key="1">
    <citation type="journal article" date="2018" name="PLoS Pathog.">
        <title>Evolution of structural diversity of trichothecenes, a family of toxins produced by plant pathogenic and entomopathogenic fungi.</title>
        <authorList>
            <person name="Proctor R.H."/>
            <person name="McCormick S.P."/>
            <person name="Kim H.S."/>
            <person name="Cardoza R.E."/>
            <person name="Stanley A.M."/>
            <person name="Lindo L."/>
            <person name="Kelly A."/>
            <person name="Brown D.W."/>
            <person name="Lee T."/>
            <person name="Vaughan M.M."/>
            <person name="Alexander N.J."/>
            <person name="Busman M."/>
            <person name="Gutierrez S."/>
        </authorList>
    </citation>
    <scope>NUCLEOTIDE SEQUENCE [LARGE SCALE GENOMIC DNA]</scope>
    <source>
        <strain evidence="2 3">IBT 40837</strain>
    </source>
</reference>
<gene>
    <name evidence="2" type="ORF">TARUN_9917</name>
</gene>
<keyword evidence="1" id="KW-0812">Transmembrane</keyword>
<feature type="non-terminal residue" evidence="2">
    <location>
        <position position="1"/>
    </location>
</feature>
<dbReference type="Proteomes" id="UP000266272">
    <property type="component" value="Unassembled WGS sequence"/>
</dbReference>
<comment type="caution">
    <text evidence="2">The sequence shown here is derived from an EMBL/GenBank/DDBJ whole genome shotgun (WGS) entry which is preliminary data.</text>
</comment>
<keyword evidence="3" id="KW-1185">Reference proteome</keyword>
<keyword evidence="1" id="KW-0472">Membrane</keyword>
<feature type="transmembrane region" description="Helical" evidence="1">
    <location>
        <begin position="148"/>
        <end position="175"/>
    </location>
</feature>
<protein>
    <submittedName>
        <fullName evidence="2">Uncharacterized protein</fullName>
    </submittedName>
</protein>
<accession>A0A395N8K3</accession>
<sequence length="177" mass="18853">RQSLCAVCPYRRLQPPRLPNPKTPSIVIVIHIPPSASLLSARSHIYTTSVLISKPSNLVQLSIEFLQAEPRLVVALAGSPPNDFFSLSRRITTGARILIALGCRAESFSHLLLDFLSRSSHQYSPPASLLLLGLVSSPVTNRLSPPSLALTTCCAIAIAITIAVVDVLAAAVAALRS</sequence>